<sequence>MKKEKNFSDTDFSEKDFSEKIEPSDKKALESLSDDEILQGFKDADARIVREYYYGYCRVAYCIYDKRYDLQHKPGMDFFSLAHEYYLYLCEHDFKPLEDRKPSMSLKTWMVNGFRFLLLDKLKEVVKEHRFESFEARQESRKMQFDVSDNQFEHDLYQTIEDIGNFYYGRDSKNSIILKMLYIEGFRGKDVAAQLGISHSAVTQRCQKMMHDVVIPYFKRYFDASEYGSYLSFADEDASVSSAPKMSMPRMSSMPRMMAECMCCEEAADNGNNIFNNKKNMEDMKKGRITPRWIDSLKENEIFVFGSNLAGMHGGGAARIARLHFGAVMGKGVGLQGQSYAIPTMQGGVETIRPYVDEFIIFAHQHPELHFLVTPIGCGIAGFEAEDIAPLFESAKEMKNISLPESFWEVVE</sequence>
<protein>
    <submittedName>
        <fullName evidence="2">Transcriptional regulator</fullName>
    </submittedName>
</protein>
<dbReference type="EMBL" id="VZCW01000173">
    <property type="protein sequence ID" value="MQN12483.1"/>
    <property type="molecule type" value="Genomic_DNA"/>
</dbReference>
<organism evidence="2 3">
    <name type="scientific">Segatella copri</name>
    <dbReference type="NCBI Taxonomy" id="165179"/>
    <lineage>
        <taxon>Bacteria</taxon>
        <taxon>Pseudomonadati</taxon>
        <taxon>Bacteroidota</taxon>
        <taxon>Bacteroidia</taxon>
        <taxon>Bacteroidales</taxon>
        <taxon>Prevotellaceae</taxon>
        <taxon>Segatella</taxon>
    </lineage>
</organism>
<dbReference type="AlphaFoldDB" id="A0AA90ZLR3"/>
<dbReference type="Proteomes" id="UP000442105">
    <property type="component" value="Unassembled WGS sequence"/>
</dbReference>
<name>A0AA90ZLR3_9BACT</name>
<accession>A0AA90ZLR3</accession>
<comment type="caution">
    <text evidence="2">The sequence shown here is derived from an EMBL/GenBank/DDBJ whole genome shotgun (WGS) entry which is preliminary data.</text>
</comment>
<gene>
    <name evidence="2" type="ORF">F7D95_06550</name>
</gene>
<proteinExistence type="predicted"/>
<evidence type="ECO:0000313" key="3">
    <source>
        <dbReference type="Proteomes" id="UP000442105"/>
    </source>
</evidence>
<reference evidence="3" key="1">
    <citation type="submission" date="2019-09" db="EMBL/GenBank/DDBJ databases">
        <title>Distinct polysaccharide growth profiles of human intestinal Prevotella copri isolates.</title>
        <authorList>
            <person name="Fehlner-Peach H."/>
            <person name="Magnabosco C."/>
            <person name="Raghavan V."/>
            <person name="Scher J.U."/>
            <person name="Tett A."/>
            <person name="Cox L.M."/>
            <person name="Gottsegen C."/>
            <person name="Watters A."/>
            <person name="Wiltshire- Gordon J.D."/>
            <person name="Segata N."/>
            <person name="Bonneau R."/>
            <person name="Littman D.R."/>
        </authorList>
    </citation>
    <scope>NUCLEOTIDE SEQUENCE [LARGE SCALE GENOMIC DNA]</scope>
    <source>
        <strain evidence="3">iAQ1179</strain>
    </source>
</reference>
<evidence type="ECO:0000313" key="2">
    <source>
        <dbReference type="EMBL" id="MQN12483.1"/>
    </source>
</evidence>
<feature type="region of interest" description="Disordered" evidence="1">
    <location>
        <begin position="1"/>
        <end position="22"/>
    </location>
</feature>
<evidence type="ECO:0000256" key="1">
    <source>
        <dbReference type="SAM" id="MobiDB-lite"/>
    </source>
</evidence>